<feature type="region of interest" description="Disordered" evidence="1">
    <location>
        <begin position="1"/>
        <end position="57"/>
    </location>
</feature>
<evidence type="ECO:0000313" key="3">
    <source>
        <dbReference type="EMBL" id="GMH84399.1"/>
    </source>
</evidence>
<dbReference type="EMBL" id="BRXY01000293">
    <property type="protein sequence ID" value="GMH84399.1"/>
    <property type="molecule type" value="Genomic_DNA"/>
</dbReference>
<protein>
    <recommendedName>
        <fullName evidence="2">F-box domain-containing protein</fullName>
    </recommendedName>
</protein>
<keyword evidence="4" id="KW-1185">Reference proteome</keyword>
<evidence type="ECO:0000259" key="2">
    <source>
        <dbReference type="Pfam" id="PF00646"/>
    </source>
</evidence>
<evidence type="ECO:0000256" key="1">
    <source>
        <dbReference type="SAM" id="MobiDB-lite"/>
    </source>
</evidence>
<dbReference type="Proteomes" id="UP001165085">
    <property type="component" value="Unassembled WGS sequence"/>
</dbReference>
<reference evidence="4" key="1">
    <citation type="journal article" date="2023" name="Commun. Biol.">
        <title>Genome analysis of Parmales, the sister group of diatoms, reveals the evolutionary specialization of diatoms from phago-mixotrophs to photoautotrophs.</title>
        <authorList>
            <person name="Ban H."/>
            <person name="Sato S."/>
            <person name="Yoshikawa S."/>
            <person name="Yamada K."/>
            <person name="Nakamura Y."/>
            <person name="Ichinomiya M."/>
            <person name="Sato N."/>
            <person name="Blanc-Mathieu R."/>
            <person name="Endo H."/>
            <person name="Kuwata A."/>
            <person name="Ogata H."/>
        </authorList>
    </citation>
    <scope>NUCLEOTIDE SEQUENCE [LARGE SCALE GENOMIC DNA]</scope>
    <source>
        <strain evidence="4">NIES 3701</strain>
    </source>
</reference>
<proteinExistence type="predicted"/>
<feature type="domain" description="F-box" evidence="2">
    <location>
        <begin position="134"/>
        <end position="173"/>
    </location>
</feature>
<evidence type="ECO:0000313" key="4">
    <source>
        <dbReference type="Proteomes" id="UP001165085"/>
    </source>
</evidence>
<sequence length="606" mass="67545">MPPKKINDDMSEDDEWSPDQLLDSESSQTTPNQTTTSKTSSTAKKTKKRKKREGLSASNAGVQTLVASSKRVDLEGLVMRCYELSNFGNPSLLQELFTTSSLTSSLALPPTLPPASVHKAASNNPQTALSTGIFSKLPDVCVLEIIQYHDLRTLLSFSQTCLNFLSSIKQPLVFSKGFLAVTRIPVKTFPKLPKIFDFSQVKDLYLYPTDNTELHEIKYFLESFHQKAKGLERVKLRGKKFRSSTTLAAQVGKLYGSTLKHISFEKCLTLKALAEFCPCLESIQFDDFDGAKCSLPELARISGLVRQSKANGKYTPGKKTKLDTQPGTRETPTVKTLINTIKGKGGWNGMNIACLFTSFPTSVPELSNFEISACHYTPPPNFTLNTVLPNSLLLNLTLTNFNHQSYFSLIKPDSYTYISHLITVRTRSFFSSLSPACPNLETLSVHCSQKSKWWSNTDCKKYGSAPKLWPHYVRADDLGGMKYLRSVVLEGFAVYGGVGFGSSNPNLSVFKCKCLLPKSGEHGLKSLEDVEEFEALAADLEANCSSLKTCEVKAEWFEEEEGGKKPRIMFAFRHEWKNMTAEEMETTERYTEEEIRMMGQGDYLGG</sequence>
<name>A0A9W7BD41_9STRA</name>
<comment type="caution">
    <text evidence="3">The sequence shown here is derived from an EMBL/GenBank/DDBJ whole genome shotgun (WGS) entry which is preliminary data.</text>
</comment>
<dbReference type="Pfam" id="PF00646">
    <property type="entry name" value="F-box"/>
    <property type="match status" value="1"/>
</dbReference>
<feature type="region of interest" description="Disordered" evidence="1">
    <location>
        <begin position="310"/>
        <end position="329"/>
    </location>
</feature>
<dbReference type="AlphaFoldDB" id="A0A9W7BD41"/>
<feature type="compositionally biased region" description="Low complexity" evidence="1">
    <location>
        <begin position="24"/>
        <end position="43"/>
    </location>
</feature>
<dbReference type="InterPro" id="IPR001810">
    <property type="entry name" value="F-box_dom"/>
</dbReference>
<accession>A0A9W7BD41</accession>
<dbReference type="CDD" id="cd09917">
    <property type="entry name" value="F-box_SF"/>
    <property type="match status" value="1"/>
</dbReference>
<dbReference type="SUPFAM" id="SSF81383">
    <property type="entry name" value="F-box domain"/>
    <property type="match status" value="1"/>
</dbReference>
<gene>
    <name evidence="3" type="ORF">TrST_g2109</name>
</gene>
<dbReference type="InterPro" id="IPR036047">
    <property type="entry name" value="F-box-like_dom_sf"/>
</dbReference>
<organism evidence="3 4">
    <name type="scientific">Triparma strigata</name>
    <dbReference type="NCBI Taxonomy" id="1606541"/>
    <lineage>
        <taxon>Eukaryota</taxon>
        <taxon>Sar</taxon>
        <taxon>Stramenopiles</taxon>
        <taxon>Ochrophyta</taxon>
        <taxon>Bolidophyceae</taxon>
        <taxon>Parmales</taxon>
        <taxon>Triparmaceae</taxon>
        <taxon>Triparma</taxon>
    </lineage>
</organism>